<dbReference type="EMBL" id="FOFA01000012">
    <property type="protein sequence ID" value="SER29110.1"/>
    <property type="molecule type" value="Genomic_DNA"/>
</dbReference>
<dbReference type="Gene3D" id="3.40.50.2300">
    <property type="match status" value="2"/>
</dbReference>
<keyword evidence="2 3" id="KW-0732">Signal</keyword>
<evidence type="ECO:0000256" key="2">
    <source>
        <dbReference type="ARBA" id="ARBA00022729"/>
    </source>
</evidence>
<feature type="chain" id="PRO_5039727020" evidence="3">
    <location>
        <begin position="25"/>
        <end position="426"/>
    </location>
</feature>
<dbReference type="Proteomes" id="UP000198504">
    <property type="component" value="Unassembled WGS sequence"/>
</dbReference>
<dbReference type="STRING" id="1036181.SAMN05421756_11215"/>
<feature type="domain" description="Leucine-binding protein" evidence="4">
    <location>
        <begin position="50"/>
        <end position="374"/>
    </location>
</feature>
<evidence type="ECO:0000313" key="6">
    <source>
        <dbReference type="Proteomes" id="UP000198504"/>
    </source>
</evidence>
<dbReference type="AlphaFoldDB" id="A0A1H9MZF3"/>
<evidence type="ECO:0000256" key="3">
    <source>
        <dbReference type="SAM" id="SignalP"/>
    </source>
</evidence>
<protein>
    <submittedName>
        <fullName evidence="5">Branched-chain amino acid transport system substrate-binding protein</fullName>
    </submittedName>
</protein>
<name>A0A1H9MZF3_9ACTN</name>
<organism evidence="5 6">
    <name type="scientific">Microlunatus flavus</name>
    <dbReference type="NCBI Taxonomy" id="1036181"/>
    <lineage>
        <taxon>Bacteria</taxon>
        <taxon>Bacillati</taxon>
        <taxon>Actinomycetota</taxon>
        <taxon>Actinomycetes</taxon>
        <taxon>Propionibacteriales</taxon>
        <taxon>Propionibacteriaceae</taxon>
        <taxon>Microlunatus</taxon>
    </lineage>
</organism>
<proteinExistence type="inferred from homology"/>
<evidence type="ECO:0000313" key="5">
    <source>
        <dbReference type="EMBL" id="SER29110.1"/>
    </source>
</evidence>
<dbReference type="SUPFAM" id="SSF53822">
    <property type="entry name" value="Periplasmic binding protein-like I"/>
    <property type="match status" value="1"/>
</dbReference>
<keyword evidence="6" id="KW-1185">Reference proteome</keyword>
<sequence length="426" mass="43808">MPASPILRLAVLGALGALSLSACANGADTGGGGGGGGSAPSELIVSTDLPLQGPAASTNDSTNKLVQLYLDQIGSKAGNYSIKLQTYDDSTAAKGAWDDAACAKNATDHIANTGEVAVMGAFNSGCSKIEVPTLNQDADGPMLMVSNANTNPGLTKTWDVGEPDKYFPSGTRSYARVITTDDYQGQGAAAFAKNDLKVTKAFVLNDNQTYGLGVSKAFSDSAKQNGIEIVGTQSWDAKQPNYTALFQAVKASGADLVYLGGIYDNNGGQLIKDKVAVLGPNTGVKLMGPDGFTGYPDLLKLDQSTGMYLTFAGLTQEQLKDAGGAGAKLLDAYQQKYGKAPEGSYPLYGVAAMQVILAAVAKSDGTRKGVNDAVLSGEGITIPADQSVLGKEIKIDPATGDTSAKDLTVEVVKGGKETFAKSQSIS</sequence>
<dbReference type="InterPro" id="IPR028081">
    <property type="entry name" value="Leu-bd"/>
</dbReference>
<dbReference type="Pfam" id="PF13458">
    <property type="entry name" value="Peripla_BP_6"/>
    <property type="match status" value="1"/>
</dbReference>
<accession>A0A1H9MZF3</accession>
<dbReference type="PANTHER" id="PTHR47151">
    <property type="entry name" value="LEU/ILE/VAL-BINDING ABC TRANSPORTER SUBUNIT"/>
    <property type="match status" value="1"/>
</dbReference>
<comment type="similarity">
    <text evidence="1">Belongs to the leucine-binding protein family.</text>
</comment>
<gene>
    <name evidence="5" type="ORF">SAMN05421756_11215</name>
</gene>
<evidence type="ECO:0000256" key="1">
    <source>
        <dbReference type="ARBA" id="ARBA00010062"/>
    </source>
</evidence>
<evidence type="ECO:0000259" key="4">
    <source>
        <dbReference type="Pfam" id="PF13458"/>
    </source>
</evidence>
<reference evidence="6" key="1">
    <citation type="submission" date="2016-10" db="EMBL/GenBank/DDBJ databases">
        <authorList>
            <person name="Varghese N."/>
            <person name="Submissions S."/>
        </authorList>
    </citation>
    <scope>NUCLEOTIDE SEQUENCE [LARGE SCALE GENOMIC DNA]</scope>
    <source>
        <strain evidence="6">CGMCC 4.6856</strain>
    </source>
</reference>
<dbReference type="InterPro" id="IPR028082">
    <property type="entry name" value="Peripla_BP_I"/>
</dbReference>
<dbReference type="RefSeq" id="WP_091186192.1">
    <property type="nucleotide sequence ID" value="NZ_FOFA01000012.1"/>
</dbReference>
<dbReference type="CDD" id="cd06342">
    <property type="entry name" value="PBP1_ABC_LIVBP-like"/>
    <property type="match status" value="1"/>
</dbReference>
<feature type="signal peptide" evidence="3">
    <location>
        <begin position="1"/>
        <end position="24"/>
    </location>
</feature>
<dbReference type="PANTHER" id="PTHR47151:SF2">
    <property type="entry name" value="AMINO ACID BINDING PROTEIN"/>
    <property type="match status" value="1"/>
</dbReference>
<dbReference type="OrthoDB" id="9772589at2"/>